<evidence type="ECO:0000256" key="1">
    <source>
        <dbReference type="ARBA" id="ARBA00022448"/>
    </source>
</evidence>
<reference evidence="6" key="1">
    <citation type="journal article" date="2014" name="Front. Microbiol.">
        <title>High frequency of phylogenetically diverse reductive dehalogenase-homologous genes in deep subseafloor sedimentary metagenomes.</title>
        <authorList>
            <person name="Kawai M."/>
            <person name="Futagami T."/>
            <person name="Toyoda A."/>
            <person name="Takaki Y."/>
            <person name="Nishi S."/>
            <person name="Hori S."/>
            <person name="Arai W."/>
            <person name="Tsubouchi T."/>
            <person name="Morono Y."/>
            <person name="Uchiyama I."/>
            <person name="Ito T."/>
            <person name="Fujiyama A."/>
            <person name="Inagaki F."/>
            <person name="Takami H."/>
        </authorList>
    </citation>
    <scope>NUCLEOTIDE SEQUENCE</scope>
    <source>
        <strain evidence="6">Expedition CK06-06</strain>
    </source>
</reference>
<dbReference type="InterPro" id="IPR013766">
    <property type="entry name" value="Thioredoxin_domain"/>
</dbReference>
<dbReference type="Gene3D" id="3.40.30.10">
    <property type="entry name" value="Glutaredoxin"/>
    <property type="match status" value="1"/>
</dbReference>
<keyword evidence="4" id="KW-0676">Redox-active center</keyword>
<dbReference type="CDD" id="cd02947">
    <property type="entry name" value="TRX_family"/>
    <property type="match status" value="1"/>
</dbReference>
<protein>
    <recommendedName>
        <fullName evidence="5">Thioredoxin domain-containing protein</fullName>
    </recommendedName>
</protein>
<dbReference type="SUPFAM" id="SSF52833">
    <property type="entry name" value="Thioredoxin-like"/>
    <property type="match status" value="1"/>
</dbReference>
<dbReference type="InterPro" id="IPR036249">
    <property type="entry name" value="Thioredoxin-like_sf"/>
</dbReference>
<name>X1E1P7_9ZZZZ</name>
<keyword evidence="3" id="KW-1015">Disulfide bond</keyword>
<keyword evidence="1" id="KW-0813">Transport</keyword>
<proteinExistence type="predicted"/>
<dbReference type="InterPro" id="IPR005746">
    <property type="entry name" value="Thioredoxin"/>
</dbReference>
<evidence type="ECO:0000313" key="6">
    <source>
        <dbReference type="EMBL" id="GAH02573.1"/>
    </source>
</evidence>
<evidence type="ECO:0000256" key="3">
    <source>
        <dbReference type="ARBA" id="ARBA00023157"/>
    </source>
</evidence>
<dbReference type="EMBL" id="BART01020300">
    <property type="protein sequence ID" value="GAH02573.1"/>
    <property type="molecule type" value="Genomic_DNA"/>
</dbReference>
<dbReference type="PROSITE" id="PS00194">
    <property type="entry name" value="THIOREDOXIN_1"/>
    <property type="match status" value="1"/>
</dbReference>
<comment type="caution">
    <text evidence="6">The sequence shown here is derived from an EMBL/GenBank/DDBJ whole genome shotgun (WGS) entry which is preliminary data.</text>
</comment>
<dbReference type="PANTHER" id="PTHR45663:SF11">
    <property type="entry name" value="GEO12009P1"/>
    <property type="match status" value="1"/>
</dbReference>
<dbReference type="AlphaFoldDB" id="X1E1P7"/>
<dbReference type="PRINTS" id="PR00421">
    <property type="entry name" value="THIOREDOXIN"/>
</dbReference>
<dbReference type="GO" id="GO:0045454">
    <property type="term" value="P:cell redox homeostasis"/>
    <property type="evidence" value="ECO:0007669"/>
    <property type="project" value="TreeGrafter"/>
</dbReference>
<feature type="non-terminal residue" evidence="6">
    <location>
        <position position="1"/>
    </location>
</feature>
<dbReference type="GO" id="GO:0005829">
    <property type="term" value="C:cytosol"/>
    <property type="evidence" value="ECO:0007669"/>
    <property type="project" value="TreeGrafter"/>
</dbReference>
<evidence type="ECO:0000259" key="5">
    <source>
        <dbReference type="PROSITE" id="PS51352"/>
    </source>
</evidence>
<dbReference type="NCBIfam" id="TIGR01068">
    <property type="entry name" value="thioredoxin"/>
    <property type="match status" value="1"/>
</dbReference>
<evidence type="ECO:0000256" key="2">
    <source>
        <dbReference type="ARBA" id="ARBA00022982"/>
    </source>
</evidence>
<dbReference type="PANTHER" id="PTHR45663">
    <property type="entry name" value="GEO12009P1"/>
    <property type="match status" value="1"/>
</dbReference>
<dbReference type="PROSITE" id="PS51352">
    <property type="entry name" value="THIOREDOXIN_2"/>
    <property type="match status" value="1"/>
</dbReference>
<dbReference type="InterPro" id="IPR017937">
    <property type="entry name" value="Thioredoxin_CS"/>
</dbReference>
<gene>
    <name evidence="6" type="ORF">S01H4_37749</name>
</gene>
<organism evidence="6">
    <name type="scientific">marine sediment metagenome</name>
    <dbReference type="NCBI Taxonomy" id="412755"/>
    <lineage>
        <taxon>unclassified sequences</taxon>
        <taxon>metagenomes</taxon>
        <taxon>ecological metagenomes</taxon>
    </lineage>
</organism>
<dbReference type="FunFam" id="3.40.30.10:FF:000001">
    <property type="entry name" value="Thioredoxin"/>
    <property type="match status" value="1"/>
</dbReference>
<dbReference type="PIRSF" id="PIRSF000077">
    <property type="entry name" value="Thioredoxin"/>
    <property type="match status" value="1"/>
</dbReference>
<feature type="domain" description="Thioredoxin" evidence="5">
    <location>
        <begin position="1"/>
        <end position="101"/>
    </location>
</feature>
<evidence type="ECO:0000256" key="4">
    <source>
        <dbReference type="ARBA" id="ARBA00023284"/>
    </source>
</evidence>
<dbReference type="Pfam" id="PF00085">
    <property type="entry name" value="Thioredoxin"/>
    <property type="match status" value="1"/>
</dbReference>
<sequence>TDSFQADVLDSDEVVIVDFWAIWCAPCRALAPILEQLANDNRGKVTVAKLNVDENPKTSAEYGITGIPNVKFFKNGEIVEDIVGLAPKVHYQELLKKYIEE</sequence>
<accession>X1E1P7</accession>
<dbReference type="GO" id="GO:0015035">
    <property type="term" value="F:protein-disulfide reductase activity"/>
    <property type="evidence" value="ECO:0007669"/>
    <property type="project" value="InterPro"/>
</dbReference>
<keyword evidence="2" id="KW-0249">Electron transport</keyword>